<accession>A0A9X5H835</accession>
<name>A0A9X5H835_9FIRM</name>
<protein>
    <submittedName>
        <fullName evidence="3">Uncharacterized protein</fullName>
    </submittedName>
</protein>
<dbReference type="OrthoDB" id="2067245at2"/>
<feature type="region of interest" description="Disordered" evidence="2">
    <location>
        <begin position="1"/>
        <end position="23"/>
    </location>
</feature>
<dbReference type="AlphaFoldDB" id="A0A9X5H835"/>
<comment type="caution">
    <text evidence="3">The sequence shown here is derived from an EMBL/GenBank/DDBJ whole genome shotgun (WGS) entry which is preliminary data.</text>
</comment>
<reference evidence="3 4" key="1">
    <citation type="submission" date="2019-07" db="EMBL/GenBank/DDBJ databases">
        <title>Draft genome sequences of 15 bacterial species constituting the stable defined intestinal microbiota of the GM15 gnotobiotic mouse model.</title>
        <authorList>
            <person name="Elie C."/>
            <person name="Mathieu A."/>
            <person name="Saliou A."/>
            <person name="Darnaud M."/>
            <person name="Leulier F."/>
            <person name="Tamellini A."/>
        </authorList>
    </citation>
    <scope>NUCLEOTIDE SEQUENCE [LARGE SCALE GENOMIC DNA]</scope>
    <source>
        <strain evidence="4">ASF 502</strain>
    </source>
</reference>
<evidence type="ECO:0000256" key="2">
    <source>
        <dbReference type="SAM" id="MobiDB-lite"/>
    </source>
</evidence>
<organism evidence="3 4">
    <name type="scientific">Schaedlerella arabinosiphila</name>
    <dbReference type="NCBI Taxonomy" id="2044587"/>
    <lineage>
        <taxon>Bacteria</taxon>
        <taxon>Bacillati</taxon>
        <taxon>Bacillota</taxon>
        <taxon>Clostridia</taxon>
        <taxon>Lachnospirales</taxon>
        <taxon>Lachnospiraceae</taxon>
        <taxon>Schaedlerella</taxon>
    </lineage>
</organism>
<dbReference type="Proteomes" id="UP000474104">
    <property type="component" value="Unassembled WGS sequence"/>
</dbReference>
<sequence length="338" mass="36282">MKVTMRNWRPAAGSQYADRNRSAAGIPYTEQALAVKDGSEAEKTPGAPVQSVTAADRYFNAGNAAKDDFYHSIRGQIQDQSSFLNSMLGEDQENFLSALLGEDEKSLLSAMLGKEKEEKSLLDSLLGQAKESSGFKMNVSMPDDSTGQLASELARSETKMNVLQVSSKAIRALGTLKIAYALSEGEDKEKIGRMIRRMQKLTRQIQKKMKNLNKEEQLELQRKRAEERQEQQKELEIRKEISKRRKKRRREENHYAAKELAQDRKEALQETLDSIAGLGNSSASAAAAEGLVSVPGTGSAPGSAAVAGAGSAASGGSIAADVGSAGAAAADVSVDAAV</sequence>
<proteinExistence type="predicted"/>
<dbReference type="RefSeq" id="WP_004080470.1">
    <property type="nucleotide sequence ID" value="NZ_VIRB01000136.1"/>
</dbReference>
<evidence type="ECO:0000313" key="4">
    <source>
        <dbReference type="Proteomes" id="UP000474104"/>
    </source>
</evidence>
<feature type="coiled-coil region" evidence="1">
    <location>
        <begin position="191"/>
        <end position="245"/>
    </location>
</feature>
<evidence type="ECO:0000256" key="1">
    <source>
        <dbReference type="SAM" id="Coils"/>
    </source>
</evidence>
<keyword evidence="1" id="KW-0175">Coiled coil</keyword>
<dbReference type="EMBL" id="VIRB01000136">
    <property type="protein sequence ID" value="NDO71319.1"/>
    <property type="molecule type" value="Genomic_DNA"/>
</dbReference>
<feature type="region of interest" description="Disordered" evidence="2">
    <location>
        <begin position="292"/>
        <end position="318"/>
    </location>
</feature>
<gene>
    <name evidence="3" type="ORF">FMM80_22765</name>
</gene>
<evidence type="ECO:0000313" key="3">
    <source>
        <dbReference type="EMBL" id="NDO71319.1"/>
    </source>
</evidence>